<reference evidence="2" key="1">
    <citation type="journal article" date="2019" name="Int. J. Syst. Evol. Microbiol.">
        <title>The Global Catalogue of Microorganisms (GCM) 10K type strain sequencing project: providing services to taxonomists for standard genome sequencing and annotation.</title>
        <authorList>
            <consortium name="The Broad Institute Genomics Platform"/>
            <consortium name="The Broad Institute Genome Sequencing Center for Infectious Disease"/>
            <person name="Wu L."/>
            <person name="Ma J."/>
        </authorList>
    </citation>
    <scope>NUCLEOTIDE SEQUENCE [LARGE SCALE GENOMIC DNA]</scope>
    <source>
        <strain evidence="2">CGMCC 1.8860</strain>
    </source>
</reference>
<dbReference type="SUPFAM" id="SSF53756">
    <property type="entry name" value="UDP-Glycosyltransferase/glycogen phosphorylase"/>
    <property type="match status" value="1"/>
</dbReference>
<name>A0ABQ2PRU7_9NEIS</name>
<protein>
    <submittedName>
        <fullName evidence="1">Uncharacterized protein</fullName>
    </submittedName>
</protein>
<dbReference type="Pfam" id="PF13692">
    <property type="entry name" value="Glyco_trans_1_4"/>
    <property type="match status" value="1"/>
</dbReference>
<comment type="caution">
    <text evidence="1">The sequence shown here is derived from an EMBL/GenBank/DDBJ whole genome shotgun (WGS) entry which is preliminary data.</text>
</comment>
<gene>
    <name evidence="1" type="ORF">GCM10010971_36950</name>
</gene>
<dbReference type="RefSeq" id="WP_188697609.1">
    <property type="nucleotide sequence ID" value="NZ_BMLY01000008.1"/>
</dbReference>
<organism evidence="1 2">
    <name type="scientific">Silvimonas amylolytica</name>
    <dbReference type="NCBI Taxonomy" id="449663"/>
    <lineage>
        <taxon>Bacteria</taxon>
        <taxon>Pseudomonadati</taxon>
        <taxon>Pseudomonadota</taxon>
        <taxon>Betaproteobacteria</taxon>
        <taxon>Neisseriales</taxon>
        <taxon>Chitinibacteraceae</taxon>
        <taxon>Silvimonas</taxon>
    </lineage>
</organism>
<proteinExistence type="predicted"/>
<accession>A0ABQ2PRU7</accession>
<dbReference type="EMBL" id="BMLY01000008">
    <property type="protein sequence ID" value="GGP27876.1"/>
    <property type="molecule type" value="Genomic_DNA"/>
</dbReference>
<evidence type="ECO:0000313" key="1">
    <source>
        <dbReference type="EMBL" id="GGP27876.1"/>
    </source>
</evidence>
<keyword evidence="2" id="KW-1185">Reference proteome</keyword>
<evidence type="ECO:0000313" key="2">
    <source>
        <dbReference type="Proteomes" id="UP000621859"/>
    </source>
</evidence>
<dbReference type="Gene3D" id="3.40.50.2000">
    <property type="entry name" value="Glycogen Phosphorylase B"/>
    <property type="match status" value="1"/>
</dbReference>
<sequence length="422" mass="46178">MRLTFICGELPYPPNHGGTADMWRRICALKEAGVKVRIVCWHEAAADDAALVSYVAKVREVAESVAVYPFQESGSSKIWRLANLFSLPWGASARALSGKHFVALLANERAAAPDAVWLDGLFGGDVALKLADALKTPLFYRSQNIEHRYIGYQLASAKGTKARLHWGLRNQGIRQFELKVMQRAQAFFDISVDDLAWWRQEGLTHGYWLPPLVDTGMTSALSAPLTVPATYDVGYLGNLFMPNNVFGVSWFVQEVVPLLLRQRPDARIFIAGNRPSEQIRALLATTPHVVLIESPADAVPVLRDARVLINPVFAGSGVNVKSVEMLFTPAHLVSTPKGLAGLPQTVVDCFQVADQPQAFAEAILKALQAPSAEGASSQRQRARQLFLPGRIADILPVLQAAPSLREHPGALRDTPQPQETAQ</sequence>
<dbReference type="Proteomes" id="UP000621859">
    <property type="component" value="Unassembled WGS sequence"/>
</dbReference>